<dbReference type="Proteomes" id="UP000034947">
    <property type="component" value="Unassembled WGS sequence"/>
</dbReference>
<feature type="compositionally biased region" description="Pro residues" evidence="1">
    <location>
        <begin position="40"/>
        <end position="52"/>
    </location>
</feature>
<dbReference type="VEuPathDB" id="FungiDB:P175DRAFT_0526334"/>
<keyword evidence="2" id="KW-1133">Transmembrane helix</keyword>
<feature type="region of interest" description="Disordered" evidence="1">
    <location>
        <begin position="1"/>
        <end position="73"/>
    </location>
</feature>
<proteinExistence type="predicted"/>
<evidence type="ECO:0000313" key="4">
    <source>
        <dbReference type="Proteomes" id="UP000034947"/>
    </source>
</evidence>
<comment type="caution">
    <text evidence="3">The sequence shown here is derived from an EMBL/GenBank/DDBJ whole genome shotgun (WGS) entry which is preliminary data.</text>
</comment>
<feature type="compositionally biased region" description="Basic and acidic residues" evidence="1">
    <location>
        <begin position="173"/>
        <end position="189"/>
    </location>
</feature>
<evidence type="ECO:0000313" key="3">
    <source>
        <dbReference type="EMBL" id="KKK24921.1"/>
    </source>
</evidence>
<name>A0A0F8VP13_9EURO</name>
<feature type="compositionally biased region" description="Low complexity" evidence="1">
    <location>
        <begin position="17"/>
        <end position="27"/>
    </location>
</feature>
<feature type="compositionally biased region" description="Low complexity" evidence="1">
    <location>
        <begin position="200"/>
        <end position="224"/>
    </location>
</feature>
<dbReference type="Pfam" id="PF17254">
    <property type="entry name" value="DUF5321"/>
    <property type="match status" value="1"/>
</dbReference>
<sequence>MASLQFHPHPHEQALHSPTSPNSTSSQQPPPPATKATPAAPSPNSPKPPSGPPSSRNSSEPGTPPPEKHNHLPSKEWNPASFYIIIFILIGSQAIRMIALKNEYAAYTRSTDAKIRLLREVIEKVRAGEKVDVEKLLGTGEEAKEREWDEVLREIEREDSLWHQRQSLDARLREAKDKEKEKESEAAAEKKKKKKKKNASENTASEGDGSSDASAAAAAAAAAAQGQTKRKVNFF</sequence>
<reference evidence="3 4" key="1">
    <citation type="submission" date="2015-02" db="EMBL/GenBank/DDBJ databases">
        <title>Draft Genome Sequences of Two Closely-Related Aflatoxigenic Aspergillus Species Obtained from the Cote d'Ivoire.</title>
        <authorList>
            <person name="Moore G.G."/>
            <person name="Beltz S.B."/>
            <person name="Mack B.M."/>
        </authorList>
    </citation>
    <scope>NUCLEOTIDE SEQUENCE [LARGE SCALE GENOMIC DNA]</scope>
    <source>
        <strain evidence="3 4">SRRC1432</strain>
    </source>
</reference>
<evidence type="ECO:0000256" key="2">
    <source>
        <dbReference type="SAM" id="Phobius"/>
    </source>
</evidence>
<dbReference type="AlphaFoldDB" id="A0A0F8VP13"/>
<keyword evidence="2" id="KW-0812">Transmembrane</keyword>
<feature type="region of interest" description="Disordered" evidence="1">
    <location>
        <begin position="173"/>
        <end position="235"/>
    </location>
</feature>
<dbReference type="OrthoDB" id="2253354at2759"/>
<dbReference type="InterPro" id="IPR035213">
    <property type="entry name" value="DUF5321"/>
</dbReference>
<feature type="transmembrane region" description="Helical" evidence="2">
    <location>
        <begin position="80"/>
        <end position="99"/>
    </location>
</feature>
<accession>A0A0F8VP13</accession>
<dbReference type="EMBL" id="JYKN01000296">
    <property type="protein sequence ID" value="KKK24921.1"/>
    <property type="molecule type" value="Genomic_DNA"/>
</dbReference>
<gene>
    <name evidence="3" type="ORF">AOCH_005981</name>
</gene>
<keyword evidence="4" id="KW-1185">Reference proteome</keyword>
<evidence type="ECO:0000256" key="1">
    <source>
        <dbReference type="SAM" id="MobiDB-lite"/>
    </source>
</evidence>
<protein>
    <submittedName>
        <fullName evidence="3">Uncharacterized protein</fullName>
    </submittedName>
</protein>
<keyword evidence="2" id="KW-0472">Membrane</keyword>
<organism evidence="3 4">
    <name type="scientific">Aspergillus ochraceoroseus</name>
    <dbReference type="NCBI Taxonomy" id="138278"/>
    <lineage>
        <taxon>Eukaryota</taxon>
        <taxon>Fungi</taxon>
        <taxon>Dikarya</taxon>
        <taxon>Ascomycota</taxon>
        <taxon>Pezizomycotina</taxon>
        <taxon>Eurotiomycetes</taxon>
        <taxon>Eurotiomycetidae</taxon>
        <taxon>Eurotiales</taxon>
        <taxon>Aspergillaceae</taxon>
        <taxon>Aspergillus</taxon>
        <taxon>Aspergillus subgen. Nidulantes</taxon>
    </lineage>
</organism>